<evidence type="ECO:0000313" key="10">
    <source>
        <dbReference type="EMBL" id="KAB1221038.1"/>
    </source>
</evidence>
<dbReference type="GO" id="GO:0016020">
    <property type="term" value="C:membrane"/>
    <property type="evidence" value="ECO:0007669"/>
    <property type="project" value="UniProtKB-SubCell"/>
</dbReference>
<keyword evidence="8" id="KW-0407">Ion channel</keyword>
<evidence type="ECO:0000256" key="8">
    <source>
        <dbReference type="ARBA" id="ARBA00023303"/>
    </source>
</evidence>
<sequence>MESLGHTSGHNNKEGLLASGSIEGHDGEGSRSLCFSLVSEHIKKSWDDLLEFAGKAWKMGRSDPRKVLFATKMGLALSIVSLLIFWKESYNNISQYTIWAILTVIVMFEFSIGATFIKGFNRGLGTLCAGVLAFCFAELSLLAGQWEEVVIVISIFITGFFASYLKLYPTMKPYEYGFRVFILTYCILMVAGNRTREYSEAIVIRLVLIAVGAGVCLVVNTCIYPIWSGEDLHNLVVQNFKCVAASLEGCVNGYLKCVEYKRVSSTVFTCQPADEPLCMSYLSVVESSRQEDTLLGFAIWEPPHGRYKIVQLSMERLYQSVWCTEALCFHAHGTAWMLSCQNIQCGITMKAFMIPFPASLQSPDFTYAKRKRCVNGYLKCVEYKRVSSTVFTCQPADEPLCMSYLSVVESSRQEDTLLGFAIWEPPHGRYKMFNYPWKDYIKVSGALRHCAFTLMALHGCILSEIQAPAERRQVFRSELQRVGAEGAKVLRKLGRKVEKMEKLGPGDILKEVHEAAEQLQKKIDNRSYLLVNSESWEIGRQPEALEDLEKLLDEDSERMRFASKSLSESVLDFSSLPAWTPKNGCSTYISQKQKSWPLRLPLNGDGDVTEGECRTYESASALSLATFASLLIEFVARLQNVVDTFEELSEKADFEEPSVSVPTPAKRVGFWVRIFGYYTLK</sequence>
<comment type="similarity">
    <text evidence="2">Belongs to the aromatic acid exporter (TC 2.A.85) family.</text>
</comment>
<feature type="transmembrane region" description="Helical" evidence="9">
    <location>
        <begin position="203"/>
        <end position="227"/>
    </location>
</feature>
<keyword evidence="7 9" id="KW-0472">Membrane</keyword>
<proteinExistence type="inferred from homology"/>
<dbReference type="OrthoDB" id="68611at2759"/>
<evidence type="ECO:0000256" key="5">
    <source>
        <dbReference type="ARBA" id="ARBA00022989"/>
    </source>
</evidence>
<evidence type="ECO:0000256" key="9">
    <source>
        <dbReference type="SAM" id="Phobius"/>
    </source>
</evidence>
<evidence type="ECO:0000256" key="2">
    <source>
        <dbReference type="ARBA" id="ARBA00007079"/>
    </source>
</evidence>
<dbReference type="Pfam" id="PF11744">
    <property type="entry name" value="ALMT"/>
    <property type="match status" value="2"/>
</dbReference>
<comment type="subcellular location">
    <subcellularLocation>
        <location evidence="1">Membrane</location>
        <topology evidence="1">Multi-pass membrane protein</topology>
    </subcellularLocation>
</comment>
<feature type="transmembrane region" description="Helical" evidence="9">
    <location>
        <begin position="149"/>
        <end position="168"/>
    </location>
</feature>
<evidence type="ECO:0000256" key="4">
    <source>
        <dbReference type="ARBA" id="ARBA00022692"/>
    </source>
</evidence>
<evidence type="ECO:0000256" key="7">
    <source>
        <dbReference type="ARBA" id="ARBA00023136"/>
    </source>
</evidence>
<feature type="transmembrane region" description="Helical" evidence="9">
    <location>
        <begin position="67"/>
        <end position="86"/>
    </location>
</feature>
<comment type="caution">
    <text evidence="10">The sequence shown here is derived from an EMBL/GenBank/DDBJ whole genome shotgun (WGS) entry which is preliminary data.</text>
</comment>
<gene>
    <name evidence="10" type="ORF">CJ030_MR3G018977</name>
</gene>
<dbReference type="Proteomes" id="UP000516437">
    <property type="component" value="Chromosome 3"/>
</dbReference>
<feature type="transmembrane region" description="Helical" evidence="9">
    <location>
        <begin position="123"/>
        <end position="142"/>
    </location>
</feature>
<keyword evidence="4 9" id="KW-0812">Transmembrane</keyword>
<dbReference type="GO" id="GO:0034220">
    <property type="term" value="P:monoatomic ion transmembrane transport"/>
    <property type="evidence" value="ECO:0007669"/>
    <property type="project" value="UniProtKB-KW"/>
</dbReference>
<name>A0A6A1WBJ5_9ROSI</name>
<dbReference type="PANTHER" id="PTHR31086">
    <property type="entry name" value="ALUMINUM-ACTIVATED MALATE TRANSPORTER 10"/>
    <property type="match status" value="1"/>
</dbReference>
<keyword evidence="5 9" id="KW-1133">Transmembrane helix</keyword>
<dbReference type="EMBL" id="RXIC02000021">
    <property type="protein sequence ID" value="KAB1221038.1"/>
    <property type="molecule type" value="Genomic_DNA"/>
</dbReference>
<dbReference type="AlphaFoldDB" id="A0A6A1WBJ5"/>
<feature type="transmembrane region" description="Helical" evidence="9">
    <location>
        <begin position="98"/>
        <end position="117"/>
    </location>
</feature>
<evidence type="ECO:0000256" key="3">
    <source>
        <dbReference type="ARBA" id="ARBA00022448"/>
    </source>
</evidence>
<dbReference type="GO" id="GO:0015743">
    <property type="term" value="P:malate transport"/>
    <property type="evidence" value="ECO:0007669"/>
    <property type="project" value="InterPro"/>
</dbReference>
<organism evidence="10 11">
    <name type="scientific">Morella rubra</name>
    <name type="common">Chinese bayberry</name>
    <dbReference type="NCBI Taxonomy" id="262757"/>
    <lineage>
        <taxon>Eukaryota</taxon>
        <taxon>Viridiplantae</taxon>
        <taxon>Streptophyta</taxon>
        <taxon>Embryophyta</taxon>
        <taxon>Tracheophyta</taxon>
        <taxon>Spermatophyta</taxon>
        <taxon>Magnoliopsida</taxon>
        <taxon>eudicotyledons</taxon>
        <taxon>Gunneridae</taxon>
        <taxon>Pentapetalae</taxon>
        <taxon>rosids</taxon>
        <taxon>fabids</taxon>
        <taxon>Fagales</taxon>
        <taxon>Myricaceae</taxon>
        <taxon>Morella</taxon>
    </lineage>
</organism>
<evidence type="ECO:0000256" key="6">
    <source>
        <dbReference type="ARBA" id="ARBA00023065"/>
    </source>
</evidence>
<evidence type="ECO:0000256" key="1">
    <source>
        <dbReference type="ARBA" id="ARBA00004141"/>
    </source>
</evidence>
<keyword evidence="3" id="KW-0813">Transport</keyword>
<dbReference type="InterPro" id="IPR020966">
    <property type="entry name" value="ALMT"/>
</dbReference>
<keyword evidence="11" id="KW-1185">Reference proteome</keyword>
<keyword evidence="6" id="KW-0406">Ion transport</keyword>
<feature type="transmembrane region" description="Helical" evidence="9">
    <location>
        <begin position="174"/>
        <end position="191"/>
    </location>
</feature>
<protein>
    <submittedName>
        <fullName evidence="10">Aluminum-activated malate transporter 9</fullName>
    </submittedName>
</protein>
<reference evidence="10 11" key="1">
    <citation type="journal article" date="2019" name="Plant Biotechnol. J.">
        <title>The red bayberry genome and genetic basis of sex determination.</title>
        <authorList>
            <person name="Jia H.M."/>
            <person name="Jia H.J."/>
            <person name="Cai Q.L."/>
            <person name="Wang Y."/>
            <person name="Zhao H.B."/>
            <person name="Yang W.F."/>
            <person name="Wang G.Y."/>
            <person name="Li Y.H."/>
            <person name="Zhan D.L."/>
            <person name="Shen Y.T."/>
            <person name="Niu Q.F."/>
            <person name="Chang L."/>
            <person name="Qiu J."/>
            <person name="Zhao L."/>
            <person name="Xie H.B."/>
            <person name="Fu W.Y."/>
            <person name="Jin J."/>
            <person name="Li X.W."/>
            <person name="Jiao Y."/>
            <person name="Zhou C.C."/>
            <person name="Tu T."/>
            <person name="Chai C.Y."/>
            <person name="Gao J.L."/>
            <person name="Fan L.J."/>
            <person name="van de Weg E."/>
            <person name="Wang J.Y."/>
            <person name="Gao Z.S."/>
        </authorList>
    </citation>
    <scope>NUCLEOTIDE SEQUENCE [LARGE SCALE GENOMIC DNA]</scope>
    <source>
        <tissue evidence="10">Leaves</tissue>
    </source>
</reference>
<accession>A0A6A1WBJ5</accession>
<evidence type="ECO:0000313" key="11">
    <source>
        <dbReference type="Proteomes" id="UP000516437"/>
    </source>
</evidence>